<evidence type="ECO:0000313" key="10">
    <source>
        <dbReference type="Proteomes" id="UP001577267"/>
    </source>
</evidence>
<feature type="transmembrane region" description="Helical" evidence="7">
    <location>
        <begin position="147"/>
        <end position="168"/>
    </location>
</feature>
<comment type="subcellular location">
    <subcellularLocation>
        <location evidence="1">Cell membrane</location>
        <topology evidence="1">Multi-pass membrane protein</topology>
    </subcellularLocation>
</comment>
<keyword evidence="3 7" id="KW-0812">Transmembrane</keyword>
<protein>
    <submittedName>
        <fullName evidence="9">RDD family protein</fullName>
    </submittedName>
</protein>
<dbReference type="InterPro" id="IPR010432">
    <property type="entry name" value="RDD"/>
</dbReference>
<organism evidence="9 10">
    <name type="scientific">Streptomyces carpaticus</name>
    <dbReference type="NCBI Taxonomy" id="285558"/>
    <lineage>
        <taxon>Bacteria</taxon>
        <taxon>Bacillati</taxon>
        <taxon>Actinomycetota</taxon>
        <taxon>Actinomycetes</taxon>
        <taxon>Kitasatosporales</taxon>
        <taxon>Streptomycetaceae</taxon>
        <taxon>Streptomyces</taxon>
    </lineage>
</organism>
<gene>
    <name evidence="9" type="ORF">ACE11A_12815</name>
</gene>
<keyword evidence="4 7" id="KW-1133">Transmembrane helix</keyword>
<feature type="compositionally biased region" description="Pro residues" evidence="6">
    <location>
        <begin position="1"/>
        <end position="22"/>
    </location>
</feature>
<evidence type="ECO:0000256" key="4">
    <source>
        <dbReference type="ARBA" id="ARBA00022989"/>
    </source>
</evidence>
<feature type="compositionally biased region" description="Pro residues" evidence="6">
    <location>
        <begin position="35"/>
        <end position="51"/>
    </location>
</feature>
<dbReference type="EMBL" id="JBHGBT010000010">
    <property type="protein sequence ID" value="MFB4195232.1"/>
    <property type="molecule type" value="Genomic_DNA"/>
</dbReference>
<evidence type="ECO:0000256" key="3">
    <source>
        <dbReference type="ARBA" id="ARBA00022692"/>
    </source>
</evidence>
<dbReference type="InterPro" id="IPR051791">
    <property type="entry name" value="Pra-immunoreactive"/>
</dbReference>
<keyword evidence="10" id="KW-1185">Reference proteome</keyword>
<keyword evidence="5 7" id="KW-0472">Membrane</keyword>
<dbReference type="Proteomes" id="UP001577267">
    <property type="component" value="Unassembled WGS sequence"/>
</dbReference>
<evidence type="ECO:0000256" key="1">
    <source>
        <dbReference type="ARBA" id="ARBA00004651"/>
    </source>
</evidence>
<evidence type="ECO:0000256" key="6">
    <source>
        <dbReference type="SAM" id="MobiDB-lite"/>
    </source>
</evidence>
<feature type="region of interest" description="Disordered" evidence="6">
    <location>
        <begin position="1"/>
        <end position="70"/>
    </location>
</feature>
<dbReference type="PANTHER" id="PTHR36115">
    <property type="entry name" value="PROLINE-RICH ANTIGEN HOMOLOG-RELATED"/>
    <property type="match status" value="1"/>
</dbReference>
<evidence type="ECO:0000313" key="9">
    <source>
        <dbReference type="EMBL" id="MFB4195232.1"/>
    </source>
</evidence>
<dbReference type="RefSeq" id="WP_375063153.1">
    <property type="nucleotide sequence ID" value="NZ_JBHGBT010000010.1"/>
</dbReference>
<feature type="domain" description="RDD" evidence="8">
    <location>
        <begin position="104"/>
        <end position="239"/>
    </location>
</feature>
<evidence type="ECO:0000256" key="5">
    <source>
        <dbReference type="ARBA" id="ARBA00023136"/>
    </source>
</evidence>
<accession>A0ABV4ZM78</accession>
<evidence type="ECO:0000256" key="7">
    <source>
        <dbReference type="SAM" id="Phobius"/>
    </source>
</evidence>
<keyword evidence="2" id="KW-1003">Cell membrane</keyword>
<sequence>MSEQPPIPPPPAQPPPPVPGAPWPGGQPGAHPGPGGRPGPYAAPQPPPYPGPHATAYPGPGPHPGPYGATHAEPVYRMALPPGPAGVRPGPVHPGYGPPLALLAAPSRRLYARLVDFGVLIALVLVVLWAGLTLAGDDGGARGANALWALWCALGHLLLYGPLAHWLAGGRTLGKWLFGVRVVRLHDGGPVGLFRALGREWFYLFGSLFAGFAAGAGFLIAAWCLWDTPFRQGLHDKVVGTVVIRSRPAAGG</sequence>
<evidence type="ECO:0000256" key="2">
    <source>
        <dbReference type="ARBA" id="ARBA00022475"/>
    </source>
</evidence>
<evidence type="ECO:0000259" key="8">
    <source>
        <dbReference type="Pfam" id="PF06271"/>
    </source>
</evidence>
<feature type="transmembrane region" description="Helical" evidence="7">
    <location>
        <begin position="110"/>
        <end position="135"/>
    </location>
</feature>
<feature type="transmembrane region" description="Helical" evidence="7">
    <location>
        <begin position="201"/>
        <end position="226"/>
    </location>
</feature>
<proteinExistence type="predicted"/>
<comment type="caution">
    <text evidence="9">The sequence shown here is derived from an EMBL/GenBank/DDBJ whole genome shotgun (WGS) entry which is preliminary data.</text>
</comment>
<name>A0ABV4ZM78_9ACTN</name>
<reference evidence="9 10" key="1">
    <citation type="submission" date="2024-09" db="EMBL/GenBank/DDBJ databases">
        <title>Draft genome sequence of multifaceted antimicrobials producing Streptomyces sp. strain FH1.</title>
        <authorList>
            <person name="Hassan F."/>
            <person name="Ali H."/>
            <person name="Hassan N."/>
            <person name="Nawaz A."/>
        </authorList>
    </citation>
    <scope>NUCLEOTIDE SEQUENCE [LARGE SCALE GENOMIC DNA]</scope>
    <source>
        <strain evidence="9 10">FH1</strain>
    </source>
</reference>
<dbReference type="Pfam" id="PF06271">
    <property type="entry name" value="RDD"/>
    <property type="match status" value="1"/>
</dbReference>